<proteinExistence type="predicted"/>
<accession>A0A6F8XR72</accession>
<feature type="region of interest" description="Disordered" evidence="1">
    <location>
        <begin position="1"/>
        <end position="23"/>
    </location>
</feature>
<dbReference type="KEGG" id="pfla:Pflav_027450"/>
<reference evidence="2 3" key="2">
    <citation type="submission" date="2020-03" db="EMBL/GenBank/DDBJ databases">
        <authorList>
            <person name="Ichikawa N."/>
            <person name="Kimura A."/>
            <person name="Kitahashi Y."/>
            <person name="Uohara A."/>
        </authorList>
    </citation>
    <scope>NUCLEOTIDE SEQUENCE [LARGE SCALE GENOMIC DNA]</scope>
    <source>
        <strain evidence="2 3">NBRC 107702</strain>
    </source>
</reference>
<sequence>MRLKGRSQMDDENHTPAERAANPLPDLTWLPLQYVLGSDDSALTKSIQRLLDDMACPAERYAAHSSTL</sequence>
<organism evidence="2 3">
    <name type="scientific">Phytohabitans flavus</name>
    <dbReference type="NCBI Taxonomy" id="1076124"/>
    <lineage>
        <taxon>Bacteria</taxon>
        <taxon>Bacillati</taxon>
        <taxon>Actinomycetota</taxon>
        <taxon>Actinomycetes</taxon>
        <taxon>Micromonosporales</taxon>
        <taxon>Micromonosporaceae</taxon>
    </lineage>
</organism>
<dbReference type="AlphaFoldDB" id="A0A6F8XR72"/>
<feature type="compositionally biased region" description="Basic and acidic residues" evidence="1">
    <location>
        <begin position="7"/>
        <end position="17"/>
    </location>
</feature>
<keyword evidence="3" id="KW-1185">Reference proteome</keyword>
<evidence type="ECO:0000313" key="2">
    <source>
        <dbReference type="EMBL" id="BCB76335.1"/>
    </source>
</evidence>
<dbReference type="Proteomes" id="UP000502508">
    <property type="component" value="Chromosome"/>
</dbReference>
<dbReference type="EMBL" id="AP022870">
    <property type="protein sequence ID" value="BCB76335.1"/>
    <property type="molecule type" value="Genomic_DNA"/>
</dbReference>
<evidence type="ECO:0000256" key="1">
    <source>
        <dbReference type="SAM" id="MobiDB-lite"/>
    </source>
</evidence>
<name>A0A6F8XR72_9ACTN</name>
<gene>
    <name evidence="2" type="ORF">Pflav_027450</name>
</gene>
<reference evidence="2 3" key="1">
    <citation type="submission" date="2020-03" db="EMBL/GenBank/DDBJ databases">
        <title>Whole genome shotgun sequence of Phytohabitans flavus NBRC 107702.</title>
        <authorList>
            <person name="Komaki H."/>
            <person name="Tamura T."/>
        </authorList>
    </citation>
    <scope>NUCLEOTIDE SEQUENCE [LARGE SCALE GENOMIC DNA]</scope>
    <source>
        <strain evidence="2 3">NBRC 107702</strain>
    </source>
</reference>
<evidence type="ECO:0000313" key="3">
    <source>
        <dbReference type="Proteomes" id="UP000502508"/>
    </source>
</evidence>
<protein>
    <submittedName>
        <fullName evidence="2">Uncharacterized protein</fullName>
    </submittedName>
</protein>